<comment type="cofactor">
    <cofactor evidence="2">
        <name>Zn(2+)</name>
        <dbReference type="ChEBI" id="CHEBI:29105"/>
    </cofactor>
</comment>
<evidence type="ECO:0000256" key="3">
    <source>
        <dbReference type="ARBA" id="ARBA00004963"/>
    </source>
</evidence>
<evidence type="ECO:0000259" key="10">
    <source>
        <dbReference type="SMART" id="SM00849"/>
    </source>
</evidence>
<evidence type="ECO:0000256" key="2">
    <source>
        <dbReference type="ARBA" id="ARBA00001947"/>
    </source>
</evidence>
<evidence type="ECO:0000256" key="6">
    <source>
        <dbReference type="ARBA" id="ARBA00022723"/>
    </source>
</evidence>
<keyword evidence="8" id="KW-0862">Zinc</keyword>
<name>X1SGN3_9ZZZZ</name>
<dbReference type="PIRSF" id="PIRSF005457">
    <property type="entry name" value="Glx"/>
    <property type="match status" value="1"/>
</dbReference>
<accession>X1SGN3</accession>
<dbReference type="CDD" id="cd07723">
    <property type="entry name" value="hydroxyacylglutathione_hydrolase_MBL-fold"/>
    <property type="match status" value="1"/>
</dbReference>
<dbReference type="GO" id="GO:0046872">
    <property type="term" value="F:metal ion binding"/>
    <property type="evidence" value="ECO:0007669"/>
    <property type="project" value="UniProtKB-KW"/>
</dbReference>
<comment type="similarity">
    <text evidence="4">Belongs to the metallo-beta-lactamase superfamily. Glyoxalase II family.</text>
</comment>
<evidence type="ECO:0000256" key="1">
    <source>
        <dbReference type="ARBA" id="ARBA00001623"/>
    </source>
</evidence>
<dbReference type="InterPro" id="IPR017782">
    <property type="entry name" value="Hydroxyacylglutathione_Hdrlase"/>
</dbReference>
<dbReference type="GO" id="GO:0004416">
    <property type="term" value="F:hydroxyacylglutathione hydrolase activity"/>
    <property type="evidence" value="ECO:0007669"/>
    <property type="project" value="UniProtKB-EC"/>
</dbReference>
<feature type="domain" description="Metallo-beta-lactamase" evidence="10">
    <location>
        <begin position="9"/>
        <end position="133"/>
    </location>
</feature>
<dbReference type="InterPro" id="IPR036866">
    <property type="entry name" value="RibonucZ/Hydroxyglut_hydro"/>
</dbReference>
<dbReference type="GO" id="GO:0019243">
    <property type="term" value="P:methylglyoxal catabolic process to D-lactate via S-lactoyl-glutathione"/>
    <property type="evidence" value="ECO:0007669"/>
    <property type="project" value="InterPro"/>
</dbReference>
<reference evidence="11" key="1">
    <citation type="journal article" date="2014" name="Front. Microbiol.">
        <title>High frequency of phylogenetically diverse reductive dehalogenase-homologous genes in deep subseafloor sedimentary metagenomes.</title>
        <authorList>
            <person name="Kawai M."/>
            <person name="Futagami T."/>
            <person name="Toyoda A."/>
            <person name="Takaki Y."/>
            <person name="Nishi S."/>
            <person name="Hori S."/>
            <person name="Arai W."/>
            <person name="Tsubouchi T."/>
            <person name="Morono Y."/>
            <person name="Uchiyama I."/>
            <person name="Ito T."/>
            <person name="Fujiyama A."/>
            <person name="Inagaki F."/>
            <person name="Takami H."/>
        </authorList>
    </citation>
    <scope>NUCLEOTIDE SEQUENCE</scope>
    <source>
        <strain evidence="11">Expedition CK06-06</strain>
    </source>
</reference>
<dbReference type="InterPro" id="IPR050110">
    <property type="entry name" value="Glyoxalase_II_hydrolase"/>
</dbReference>
<dbReference type="InterPro" id="IPR032282">
    <property type="entry name" value="HAGH_C"/>
</dbReference>
<dbReference type="PANTHER" id="PTHR43705">
    <property type="entry name" value="HYDROXYACYLGLUTATHIONE HYDROLASE"/>
    <property type="match status" value="1"/>
</dbReference>
<dbReference type="AlphaFoldDB" id="X1SGN3"/>
<dbReference type="EMBL" id="BARW01006608">
    <property type="protein sequence ID" value="GAI78311.1"/>
    <property type="molecule type" value="Genomic_DNA"/>
</dbReference>
<evidence type="ECO:0000256" key="7">
    <source>
        <dbReference type="ARBA" id="ARBA00022801"/>
    </source>
</evidence>
<comment type="caution">
    <text evidence="11">The sequence shown here is derived from an EMBL/GenBank/DDBJ whole genome shotgun (WGS) entry which is preliminary data.</text>
</comment>
<organism evidence="11">
    <name type="scientific">marine sediment metagenome</name>
    <dbReference type="NCBI Taxonomy" id="412755"/>
    <lineage>
        <taxon>unclassified sequences</taxon>
        <taxon>metagenomes</taxon>
        <taxon>ecological metagenomes</taxon>
    </lineage>
</organism>
<dbReference type="SUPFAM" id="SSF56281">
    <property type="entry name" value="Metallo-hydrolase/oxidoreductase"/>
    <property type="match status" value="1"/>
</dbReference>
<dbReference type="SMART" id="SM00849">
    <property type="entry name" value="Lactamase_B"/>
    <property type="match status" value="1"/>
</dbReference>
<evidence type="ECO:0000256" key="8">
    <source>
        <dbReference type="ARBA" id="ARBA00022833"/>
    </source>
</evidence>
<dbReference type="EC" id="3.1.2.6" evidence="5"/>
<sequence length="217" mass="24382">MVEDLLKRYKLKLEYILCTHHHFDHTGGNMALKEGTGCEVLGPEDKRITGLDRAVREGDKIYFGAVAFDVLSVPGHTITHIVYYSADEGILFSGDCLFEAGCGRIFEGTPEQMWGSLCRLRSLPGGTKIFPGHEYTLENLEFAASLEPENRAVQVRLESVRKMRKKNIPTVPALISEERVSNPFFRADDPLLGKAIGMESNTEIEIFAAVRKMKDRY</sequence>
<comment type="pathway">
    <text evidence="3">Secondary metabolite metabolism; methylglyoxal degradation; (R)-lactate from methylglyoxal: step 2/2.</text>
</comment>
<dbReference type="InterPro" id="IPR035680">
    <property type="entry name" value="Clx_II_MBL"/>
</dbReference>
<evidence type="ECO:0000256" key="5">
    <source>
        <dbReference type="ARBA" id="ARBA00011917"/>
    </source>
</evidence>
<dbReference type="NCBIfam" id="TIGR03413">
    <property type="entry name" value="GSH_gloB"/>
    <property type="match status" value="1"/>
</dbReference>
<gene>
    <name evidence="11" type="ORF">S12H4_13888</name>
</gene>
<dbReference type="PANTHER" id="PTHR43705:SF1">
    <property type="entry name" value="HYDROXYACYLGLUTATHIONE HYDROLASE GLOB"/>
    <property type="match status" value="1"/>
</dbReference>
<dbReference type="InterPro" id="IPR001279">
    <property type="entry name" value="Metallo-B-lactamas"/>
</dbReference>
<evidence type="ECO:0000256" key="4">
    <source>
        <dbReference type="ARBA" id="ARBA00006759"/>
    </source>
</evidence>
<proteinExistence type="inferred from homology"/>
<keyword evidence="6" id="KW-0479">Metal-binding</keyword>
<dbReference type="Pfam" id="PF00753">
    <property type="entry name" value="Lactamase_B"/>
    <property type="match status" value="1"/>
</dbReference>
<evidence type="ECO:0000313" key="11">
    <source>
        <dbReference type="EMBL" id="GAI78311.1"/>
    </source>
</evidence>
<evidence type="ECO:0000256" key="9">
    <source>
        <dbReference type="ARBA" id="ARBA00031044"/>
    </source>
</evidence>
<dbReference type="Gene3D" id="3.60.15.10">
    <property type="entry name" value="Ribonuclease Z/Hydroxyacylglutathione hydrolase-like"/>
    <property type="match status" value="1"/>
</dbReference>
<dbReference type="HAMAP" id="MF_01374">
    <property type="entry name" value="Glyoxalase_2"/>
    <property type="match status" value="1"/>
</dbReference>
<comment type="catalytic activity">
    <reaction evidence="1">
        <text>an S-(2-hydroxyacyl)glutathione + H2O = a 2-hydroxy carboxylate + glutathione + H(+)</text>
        <dbReference type="Rhea" id="RHEA:21864"/>
        <dbReference type="ChEBI" id="CHEBI:15377"/>
        <dbReference type="ChEBI" id="CHEBI:15378"/>
        <dbReference type="ChEBI" id="CHEBI:57925"/>
        <dbReference type="ChEBI" id="CHEBI:58896"/>
        <dbReference type="ChEBI" id="CHEBI:71261"/>
        <dbReference type="EC" id="3.1.2.6"/>
    </reaction>
</comment>
<protein>
    <recommendedName>
        <fullName evidence="5">hydroxyacylglutathione hydrolase</fullName>
        <ecNumber evidence="5">3.1.2.6</ecNumber>
    </recommendedName>
    <alternativeName>
        <fullName evidence="9">Glyoxalase II</fullName>
    </alternativeName>
</protein>
<dbReference type="Pfam" id="PF16123">
    <property type="entry name" value="HAGH_C"/>
    <property type="match status" value="1"/>
</dbReference>
<keyword evidence="7" id="KW-0378">Hydrolase</keyword>